<name>A0ABD1RNC3_9LAMI</name>
<reference evidence="9" key="1">
    <citation type="submission" date="2024-07" db="EMBL/GenBank/DDBJ databases">
        <title>Two chromosome-level genome assemblies of Korean endemic species Abeliophyllum distichum and Forsythia ovata (Oleaceae).</title>
        <authorList>
            <person name="Jang H."/>
        </authorList>
    </citation>
    <scope>NUCLEOTIDE SEQUENCE [LARGE SCALE GENOMIC DNA]</scope>
</reference>
<dbReference type="InterPro" id="IPR001841">
    <property type="entry name" value="Znf_RING"/>
</dbReference>
<accession>A0ABD1RNC3</accession>
<proteinExistence type="predicted"/>
<dbReference type="Proteomes" id="UP001604277">
    <property type="component" value="Unassembled WGS sequence"/>
</dbReference>
<sequence length="305" mass="34072">MAVQAQYPSNFLIRSNALGNDYSSQPSQSGGEFIDNTPIFFDGTNNPRKRGREFDTIPRNPLPFASESQTQLHTPHPNPNFVSTGLHLSFGTQKQLQSSQSVNPFSIMAQHLSHDIKQQRNELHHLLQAQEEQLRRTLAETRRRHYSALLQAAEDSAAQRLKEKEVELEKTARLNSDLEARAAQLNAEVKTWQARAREQEVTAAMLQAQLQQAMNGCSAHRVQMDAGNELGCAVGDVDDAESAYIDPERVLELTGPSCKGCRRRDASMVVLPCQHFCLCRECDSVAQICPICYSYRSSSVEALLC</sequence>
<evidence type="ECO:0000256" key="1">
    <source>
        <dbReference type="ARBA" id="ARBA00022723"/>
    </source>
</evidence>
<feature type="region of interest" description="Disordered" evidence="6">
    <location>
        <begin position="22"/>
        <end position="58"/>
    </location>
</feature>
<organism evidence="8 9">
    <name type="scientific">Forsythia ovata</name>
    <dbReference type="NCBI Taxonomy" id="205694"/>
    <lineage>
        <taxon>Eukaryota</taxon>
        <taxon>Viridiplantae</taxon>
        <taxon>Streptophyta</taxon>
        <taxon>Embryophyta</taxon>
        <taxon>Tracheophyta</taxon>
        <taxon>Spermatophyta</taxon>
        <taxon>Magnoliopsida</taxon>
        <taxon>eudicotyledons</taxon>
        <taxon>Gunneridae</taxon>
        <taxon>Pentapetalae</taxon>
        <taxon>asterids</taxon>
        <taxon>lamiids</taxon>
        <taxon>Lamiales</taxon>
        <taxon>Oleaceae</taxon>
        <taxon>Forsythieae</taxon>
        <taxon>Forsythia</taxon>
    </lineage>
</organism>
<evidence type="ECO:0000256" key="3">
    <source>
        <dbReference type="ARBA" id="ARBA00022833"/>
    </source>
</evidence>
<keyword evidence="3" id="KW-0862">Zinc</keyword>
<evidence type="ECO:0000313" key="8">
    <source>
        <dbReference type="EMBL" id="KAL2489731.1"/>
    </source>
</evidence>
<dbReference type="AlphaFoldDB" id="A0ABD1RNC3"/>
<evidence type="ECO:0000259" key="7">
    <source>
        <dbReference type="PROSITE" id="PS50089"/>
    </source>
</evidence>
<comment type="caution">
    <text evidence="8">The sequence shown here is derived from an EMBL/GenBank/DDBJ whole genome shotgun (WGS) entry which is preliminary data.</text>
</comment>
<keyword evidence="9" id="KW-1185">Reference proteome</keyword>
<feature type="coiled-coil region" evidence="5">
    <location>
        <begin position="109"/>
        <end position="202"/>
    </location>
</feature>
<feature type="domain" description="RING-type" evidence="7">
    <location>
        <begin position="258"/>
        <end position="292"/>
    </location>
</feature>
<dbReference type="PANTHER" id="PTHR42647">
    <property type="entry name" value="SBP (S-RIBONUCLEASE BINDING PROTEIN) FAMILY PROTEIN"/>
    <property type="match status" value="1"/>
</dbReference>
<dbReference type="FunFam" id="3.30.40.10:FF:000239">
    <property type="entry name" value="probable BOI-related E3 ubiquitin-protein ligase 2"/>
    <property type="match status" value="1"/>
</dbReference>
<evidence type="ECO:0000256" key="5">
    <source>
        <dbReference type="SAM" id="Coils"/>
    </source>
</evidence>
<dbReference type="PROSITE" id="PS50089">
    <property type="entry name" value="ZF_RING_2"/>
    <property type="match status" value="1"/>
</dbReference>
<dbReference type="GO" id="GO:0008270">
    <property type="term" value="F:zinc ion binding"/>
    <property type="evidence" value="ECO:0007669"/>
    <property type="project" value="UniProtKB-KW"/>
</dbReference>
<protein>
    <submittedName>
        <fullName evidence="8">SBP (S-ribonuclease binding protein) family protein</fullName>
    </submittedName>
</protein>
<keyword evidence="5" id="KW-0175">Coiled coil</keyword>
<evidence type="ECO:0000313" key="9">
    <source>
        <dbReference type="Proteomes" id="UP001604277"/>
    </source>
</evidence>
<dbReference type="EMBL" id="JBFOLJ010000012">
    <property type="protein sequence ID" value="KAL2489731.1"/>
    <property type="molecule type" value="Genomic_DNA"/>
</dbReference>
<dbReference type="PANTHER" id="PTHR42647:SF5">
    <property type="entry name" value="SBP (S-RIBONUCLEASE BINDING PROTEIN) FAMILY PROTEIN"/>
    <property type="match status" value="1"/>
</dbReference>
<keyword evidence="2 4" id="KW-0863">Zinc-finger</keyword>
<dbReference type="CDD" id="cd16649">
    <property type="entry name" value="mRING-HC-C3HC5_CGRF1-like"/>
    <property type="match status" value="1"/>
</dbReference>
<dbReference type="Gene3D" id="3.30.40.10">
    <property type="entry name" value="Zinc/RING finger domain, C3HC4 (zinc finger)"/>
    <property type="match status" value="1"/>
</dbReference>
<dbReference type="Pfam" id="PF13920">
    <property type="entry name" value="zf-C3HC4_3"/>
    <property type="match status" value="1"/>
</dbReference>
<gene>
    <name evidence="8" type="ORF">Fot_43023</name>
</gene>
<evidence type="ECO:0000256" key="4">
    <source>
        <dbReference type="PROSITE-ProRule" id="PRU00175"/>
    </source>
</evidence>
<dbReference type="InterPro" id="IPR013083">
    <property type="entry name" value="Znf_RING/FYVE/PHD"/>
</dbReference>
<evidence type="ECO:0000256" key="6">
    <source>
        <dbReference type="SAM" id="MobiDB-lite"/>
    </source>
</evidence>
<keyword evidence="1" id="KW-0479">Metal-binding</keyword>
<evidence type="ECO:0000256" key="2">
    <source>
        <dbReference type="ARBA" id="ARBA00022771"/>
    </source>
</evidence>